<dbReference type="SUPFAM" id="SSF110857">
    <property type="entry name" value="Gamma-glutamyl cyclotransferase-like"/>
    <property type="match status" value="1"/>
</dbReference>
<organism evidence="2 3">
    <name type="scientific">Comamonas aquatica DA1877</name>
    <dbReference type="NCBI Taxonomy" id="1457173"/>
    <lineage>
        <taxon>Bacteria</taxon>
        <taxon>Pseudomonadati</taxon>
        <taxon>Pseudomonadota</taxon>
        <taxon>Betaproteobacteria</taxon>
        <taxon>Burkholderiales</taxon>
        <taxon>Comamonadaceae</taxon>
        <taxon>Comamonas</taxon>
    </lineage>
</organism>
<dbReference type="InterPro" id="IPR009288">
    <property type="entry name" value="AIG2-like_dom"/>
</dbReference>
<comment type="caution">
    <text evidence="2">The sequence shown here is derived from an EMBL/GenBank/DDBJ whole genome shotgun (WGS) entry which is preliminary data.</text>
</comment>
<dbReference type="CDD" id="cd06661">
    <property type="entry name" value="GGCT_like"/>
    <property type="match status" value="1"/>
</dbReference>
<dbReference type="Proteomes" id="UP000020766">
    <property type="component" value="Unassembled WGS sequence"/>
</dbReference>
<dbReference type="GO" id="GO:0016740">
    <property type="term" value="F:transferase activity"/>
    <property type="evidence" value="ECO:0007669"/>
    <property type="project" value="UniProtKB-KW"/>
</dbReference>
<accession>A0A014MGI7</accession>
<name>A0A014MGI7_9BURK</name>
<dbReference type="Pfam" id="PF06094">
    <property type="entry name" value="GGACT"/>
    <property type="match status" value="1"/>
</dbReference>
<dbReference type="EMBL" id="JBOK01000005">
    <property type="protein sequence ID" value="EXU80836.1"/>
    <property type="molecule type" value="Genomic_DNA"/>
</dbReference>
<keyword evidence="2" id="KW-0808">Transferase</keyword>
<evidence type="ECO:0000259" key="1">
    <source>
        <dbReference type="Pfam" id="PF06094"/>
    </source>
</evidence>
<reference evidence="2 3" key="1">
    <citation type="submission" date="2014-01" db="EMBL/GenBank/DDBJ databases">
        <title>Interspecies Systems Biology Uncovers Metabolites Affecting C. elegans Gene Expression and Life History Traits.</title>
        <authorList>
            <person name="Watson E."/>
            <person name="Macneil L.T."/>
            <person name="Ritter A.D."/>
            <person name="Yilmaz L.S."/>
            <person name="Rosebrock A.P."/>
            <person name="Caudy A.A."/>
            <person name="Walhout A.J."/>
        </authorList>
    </citation>
    <scope>NUCLEOTIDE SEQUENCE [LARGE SCALE GENOMIC DNA]</scope>
    <source>
        <strain evidence="2 3">DA1877</strain>
    </source>
</reference>
<dbReference type="InterPro" id="IPR036568">
    <property type="entry name" value="GGCT-like_sf"/>
</dbReference>
<dbReference type="RefSeq" id="WP_081770644.1">
    <property type="nucleotide sequence ID" value="NZ_JBOK01000005.1"/>
</dbReference>
<dbReference type="PATRIC" id="fig|1457173.3.peg.1178"/>
<dbReference type="Gene3D" id="3.10.490.10">
    <property type="entry name" value="Gamma-glutamyl cyclotransferase-like"/>
    <property type="match status" value="1"/>
</dbReference>
<feature type="domain" description="Gamma-glutamylcyclotransferase AIG2-like" evidence="1">
    <location>
        <begin position="23"/>
        <end position="145"/>
    </location>
</feature>
<sequence length="157" mass="16644">MSTPSELSRSDKSGWQPCGVGHVAVYGTLRAGAVNDIARLRGGMVITGRTTLTGTLHDLGWYPGLVLQGTQQVLAEVYPLDAALEQVLDGYEGIWPQDTGEYTKRTLTVPVALTGGGTQTLAVLVYEALPATVQHAPVIDSGDWLAWFKAHKTAPGA</sequence>
<gene>
    <name evidence="2" type="ORF">AX13_14470</name>
</gene>
<proteinExistence type="predicted"/>
<evidence type="ECO:0000313" key="2">
    <source>
        <dbReference type="EMBL" id="EXU80836.1"/>
    </source>
</evidence>
<dbReference type="AlphaFoldDB" id="A0A014MGI7"/>
<evidence type="ECO:0000313" key="3">
    <source>
        <dbReference type="Proteomes" id="UP000020766"/>
    </source>
</evidence>
<dbReference type="STRING" id="225991.MA05_05725"/>
<keyword evidence="3" id="KW-1185">Reference proteome</keyword>
<protein>
    <submittedName>
        <fullName evidence="2">Gamma-glutamyl cyclotransferase</fullName>
    </submittedName>
</protein>
<dbReference type="InterPro" id="IPR013024">
    <property type="entry name" value="GGCT-like"/>
</dbReference>